<organism evidence="2">
    <name type="scientific">marine sediment metagenome</name>
    <dbReference type="NCBI Taxonomy" id="412755"/>
    <lineage>
        <taxon>unclassified sequences</taxon>
        <taxon>metagenomes</taxon>
        <taxon>ecological metagenomes</taxon>
    </lineage>
</organism>
<evidence type="ECO:0000313" key="2">
    <source>
        <dbReference type="EMBL" id="GAF76548.1"/>
    </source>
</evidence>
<keyword evidence="1" id="KW-1133">Transmembrane helix</keyword>
<gene>
    <name evidence="2" type="ORF">S01H1_08450</name>
</gene>
<dbReference type="EMBL" id="BARS01004333">
    <property type="protein sequence ID" value="GAF76548.1"/>
    <property type="molecule type" value="Genomic_DNA"/>
</dbReference>
<keyword evidence="1" id="KW-0472">Membrane</keyword>
<comment type="caution">
    <text evidence="2">The sequence shown here is derived from an EMBL/GenBank/DDBJ whole genome shotgun (WGS) entry which is preliminary data.</text>
</comment>
<protein>
    <submittedName>
        <fullName evidence="2">Uncharacterized protein</fullName>
    </submittedName>
</protein>
<proteinExistence type="predicted"/>
<keyword evidence="1" id="KW-0812">Transmembrane</keyword>
<feature type="transmembrane region" description="Helical" evidence="1">
    <location>
        <begin position="26"/>
        <end position="43"/>
    </location>
</feature>
<sequence length="51" mass="5578">MSQQALGVVTDTEYVKITPTERKPNWLLLGLIGVGALLVLTRGEKVIVIKD</sequence>
<reference evidence="2" key="1">
    <citation type="journal article" date="2014" name="Front. Microbiol.">
        <title>High frequency of phylogenetically diverse reductive dehalogenase-homologous genes in deep subseafloor sedimentary metagenomes.</title>
        <authorList>
            <person name="Kawai M."/>
            <person name="Futagami T."/>
            <person name="Toyoda A."/>
            <person name="Takaki Y."/>
            <person name="Nishi S."/>
            <person name="Hori S."/>
            <person name="Arai W."/>
            <person name="Tsubouchi T."/>
            <person name="Morono Y."/>
            <person name="Uchiyama I."/>
            <person name="Ito T."/>
            <person name="Fujiyama A."/>
            <person name="Inagaki F."/>
            <person name="Takami H."/>
        </authorList>
    </citation>
    <scope>NUCLEOTIDE SEQUENCE</scope>
    <source>
        <strain evidence="2">Expedition CK06-06</strain>
    </source>
</reference>
<accession>X0S674</accession>
<evidence type="ECO:0000256" key="1">
    <source>
        <dbReference type="SAM" id="Phobius"/>
    </source>
</evidence>
<name>X0S674_9ZZZZ</name>
<dbReference type="AlphaFoldDB" id="X0S674"/>